<evidence type="ECO:0000313" key="2">
    <source>
        <dbReference type="Proteomes" id="UP000030143"/>
    </source>
</evidence>
<dbReference type="Proteomes" id="UP000030143">
    <property type="component" value="Unassembled WGS sequence"/>
</dbReference>
<sequence length="270" mass="30049">MAASLTGQKGLLTQLPLRQEISVLNMGLRMIPEASQRYSDLWKQLTEHRPPTEHLGLVMAIITLAKLHSTFANNRAASCLVSTFIQDKHIPALRAVLPQLPGELAAVMPDLLSKPTNSILMLPALPNEFNEIFSLSPDDEAALRRQLLSLQPKLKQEISLSNDEFDILSHNLPSLPSDISGKVPLKEYASVNKEYKGLSGQLRIAWAVTSYQDWFAVYNAISFFEGLTSFSAAIQATKPGQLQSVYWNFYHHFIRVVAAGHAVKVREPPH</sequence>
<organism evidence="1 2">
    <name type="scientific">Penicillium expansum</name>
    <name type="common">Blue mold rot fungus</name>
    <dbReference type="NCBI Taxonomy" id="27334"/>
    <lineage>
        <taxon>Eukaryota</taxon>
        <taxon>Fungi</taxon>
        <taxon>Dikarya</taxon>
        <taxon>Ascomycota</taxon>
        <taxon>Pezizomycotina</taxon>
        <taxon>Eurotiomycetes</taxon>
        <taxon>Eurotiomycetidae</taxon>
        <taxon>Eurotiales</taxon>
        <taxon>Aspergillaceae</taxon>
        <taxon>Penicillium</taxon>
    </lineage>
</organism>
<dbReference type="AlphaFoldDB" id="A0A0A2JLV7"/>
<keyword evidence="2" id="KW-1185">Reference proteome</keyword>
<reference evidence="1 2" key="1">
    <citation type="journal article" date="2015" name="Mol. Plant Microbe Interact.">
        <title>Genome, transcriptome, and functional analyses of Penicillium expansum provide new insights into secondary metabolism and pathogenicity.</title>
        <authorList>
            <person name="Ballester A.R."/>
            <person name="Marcet-Houben M."/>
            <person name="Levin E."/>
            <person name="Sela N."/>
            <person name="Selma-Lazaro C."/>
            <person name="Carmona L."/>
            <person name="Wisniewski M."/>
            <person name="Droby S."/>
            <person name="Gonzalez-Candelas L."/>
            <person name="Gabaldon T."/>
        </authorList>
    </citation>
    <scope>NUCLEOTIDE SEQUENCE [LARGE SCALE GENOMIC DNA]</scope>
    <source>
        <strain evidence="1 2">MD-8</strain>
    </source>
</reference>
<dbReference type="VEuPathDB" id="FungiDB:PEXP_053120"/>
<comment type="caution">
    <text evidence="1">The sequence shown here is derived from an EMBL/GenBank/DDBJ whole genome shotgun (WGS) entry which is preliminary data.</text>
</comment>
<dbReference type="GeneID" id="27680699"/>
<proteinExistence type="predicted"/>
<name>A0A0A2JLV7_PENEN</name>
<dbReference type="EMBL" id="JQFZ01000170">
    <property type="protein sequence ID" value="KGO56402.1"/>
    <property type="molecule type" value="Genomic_DNA"/>
</dbReference>
<dbReference type="RefSeq" id="XP_016598197.1">
    <property type="nucleotide sequence ID" value="XM_016745279.1"/>
</dbReference>
<dbReference type="HOGENOM" id="CLU_1170970_0_0_1"/>
<evidence type="ECO:0000313" key="1">
    <source>
        <dbReference type="EMBL" id="KGO56402.1"/>
    </source>
</evidence>
<accession>A0A0A2JLV7</accession>
<dbReference type="OrthoDB" id="4336531at2759"/>
<dbReference type="PhylomeDB" id="A0A0A2JLV7"/>
<protein>
    <submittedName>
        <fullName evidence="1">Uncharacterized protein</fullName>
    </submittedName>
</protein>
<gene>
    <name evidence="1" type="ORF">PEX2_080090</name>
</gene>